<dbReference type="InterPro" id="IPR019734">
    <property type="entry name" value="TPR_rpt"/>
</dbReference>
<dbReference type="AlphaFoldDB" id="A0A5E8BD14"/>
<dbReference type="Gene3D" id="1.25.40.10">
    <property type="entry name" value="Tetratricopeptide repeat domain"/>
    <property type="match status" value="3"/>
</dbReference>
<sequence>MSDNSSDNDSTNDQDQLPAESITKEIDDLIAEKNSDFSESENTDHLSDSSEDETSDEDEEDDEEDDIDGYFSEELNIKPNSRARVRFNAQSSQSRRTAGLSRNQGTPEYDSSEDEIDDADRIVHNSSGSSYDEYELSQEEEPYYLRYRSENSDEEESSNIEDEQRQTRQQQPSHTEQIDEPDKEDDFGIDNISQKMRELFTSDEESSDYPTDVSLEVDNFNDSEGDLNDENHTKKKKKPPGQLVSSINEGGRVFLNLAQKEYEAHNLKDAVLLIEEAILEDPRSRLPYILLDVIHTDMRNPEAALNAKILAATAGSIFPDDWEDVAYRSMELGLYSQAITFYQRAISLNPNEPSYRLKLAEAYTITGNKRRAISTMKRLHMRYPANPTYTSELAKLYLDSNLVQSAVSLYEEIFLANMQQSTLDVSKVQPFGWSELNVLCELYDKQEVWAKGIRTIKRVARWLLDRADEVWWTEIKDDSEFDSRRTKAKGFNKSRFREDESRFTLPLDIRCKLLMFRLEMNDMDEALIHAQFLFEADRDVYPDLIWEAGTRFMKFHKYDTVLELFLMLIDENTDIPSELLIAISKCEMELDRWESAREHLEMIIESDPNNIEALVNIAEVCYAMDDVKAAKGYVAELQQQMREQKLNKTSTSSQEKQQSSTSSSSALIEQIIRPRKSNRVLDVRERRELKKKLESEAVQLYNELQYYWESIMENEDITAIVRWQQIAYQLIAQVLSVRAFTLGKKVRLNLNIEEEDDQDMEKRLNLLTDKLIQNDIENGENEDSDDENVEDKEDGDEETEIKIKTEDEDTQTSKFKSYHNIKFRGLTIPQWFSIFMQLAIFLSVYNEDPSESFKILDAARGIKVLREDDRLQTLNIVHLACTYHAEIPKSTVEIIRYFSLGLVYCNDVYRLHHAVLGVGQKSYDIFKSQAVQKYYYRRIKLLESQHKSMDKPLSPIPYFLIGCIYIANRSYAVALDYLYRALDLAPNNPLLFLVIGISHILRSLNRLSTNRHIQILQGFSYMKKYLNARKQDGEQYIIDLKEQRSIAEETRPNHDKIPPVDNVNWEEQEACYNIGRSFHALGLQTEAALWYEKALTEYPDVVPDEESLVDQHEETKAEVNPRAATFSLKPNTAYNLVHLYSMSGNLKLARDITDKYLVI</sequence>
<feature type="region of interest" description="Disordered" evidence="2">
    <location>
        <begin position="644"/>
        <end position="666"/>
    </location>
</feature>
<name>A0A5E8BD14_9ASCO</name>
<dbReference type="PANTHER" id="PTHR23082:SF0">
    <property type="entry name" value="GENERAL TRANSCRIPTION FACTOR 3C POLYPEPTIDE 3"/>
    <property type="match status" value="1"/>
</dbReference>
<dbReference type="GO" id="GO:0006383">
    <property type="term" value="P:transcription by RNA polymerase III"/>
    <property type="evidence" value="ECO:0007669"/>
    <property type="project" value="InterPro"/>
</dbReference>
<dbReference type="Proteomes" id="UP000398389">
    <property type="component" value="Unassembled WGS sequence"/>
</dbReference>
<feature type="compositionally biased region" description="Acidic residues" evidence="2">
    <location>
        <begin position="219"/>
        <end position="228"/>
    </location>
</feature>
<evidence type="ECO:0000256" key="2">
    <source>
        <dbReference type="SAM" id="MobiDB-lite"/>
    </source>
</evidence>
<feature type="compositionally biased region" description="Acidic residues" evidence="2">
    <location>
        <begin position="152"/>
        <end position="161"/>
    </location>
</feature>
<feature type="compositionally biased region" description="Acidic residues" evidence="2">
    <location>
        <begin position="178"/>
        <end position="188"/>
    </location>
</feature>
<feature type="repeat" description="TPR" evidence="1">
    <location>
        <begin position="955"/>
        <end position="988"/>
    </location>
</feature>
<feature type="compositionally biased region" description="Low complexity" evidence="2">
    <location>
        <begin position="1"/>
        <end position="13"/>
    </location>
</feature>
<dbReference type="SMART" id="SM00028">
    <property type="entry name" value="TPR"/>
    <property type="match status" value="7"/>
</dbReference>
<accession>A0A5E8BD14</accession>
<dbReference type="PANTHER" id="PTHR23082">
    <property type="entry name" value="TRANSCRIPTION INITIATION FACTOR IIIC TFIIIC , POLYPEPTIDE 3-RELATED"/>
    <property type="match status" value="1"/>
</dbReference>
<feature type="compositionally biased region" description="Polar residues" evidence="2">
    <location>
        <begin position="88"/>
        <end position="106"/>
    </location>
</feature>
<feature type="compositionally biased region" description="Basic and acidic residues" evidence="2">
    <location>
        <begin position="22"/>
        <end position="48"/>
    </location>
</feature>
<dbReference type="OrthoDB" id="9991317at2759"/>
<dbReference type="PROSITE" id="PS50005">
    <property type="entry name" value="TPR"/>
    <property type="match status" value="2"/>
</dbReference>
<organism evidence="3 4">
    <name type="scientific">Magnusiomyces paraingens</name>
    <dbReference type="NCBI Taxonomy" id="2606893"/>
    <lineage>
        <taxon>Eukaryota</taxon>
        <taxon>Fungi</taxon>
        <taxon>Dikarya</taxon>
        <taxon>Ascomycota</taxon>
        <taxon>Saccharomycotina</taxon>
        <taxon>Dipodascomycetes</taxon>
        <taxon>Dipodascales</taxon>
        <taxon>Dipodascaceae</taxon>
        <taxon>Magnusiomyces</taxon>
    </lineage>
</organism>
<feature type="compositionally biased region" description="Acidic residues" evidence="2">
    <location>
        <begin position="777"/>
        <end position="799"/>
    </location>
</feature>
<evidence type="ECO:0000313" key="3">
    <source>
        <dbReference type="EMBL" id="VVT47382.1"/>
    </source>
</evidence>
<protein>
    <submittedName>
        <fullName evidence="3">Uncharacterized protein</fullName>
    </submittedName>
</protein>
<dbReference type="GO" id="GO:0000127">
    <property type="term" value="C:transcription factor TFIIIC complex"/>
    <property type="evidence" value="ECO:0007669"/>
    <property type="project" value="TreeGrafter"/>
</dbReference>
<feature type="region of interest" description="Disordered" evidence="2">
    <location>
        <begin position="201"/>
        <end position="243"/>
    </location>
</feature>
<reference evidence="3 4" key="1">
    <citation type="submission" date="2019-09" db="EMBL/GenBank/DDBJ databases">
        <authorList>
            <person name="Brejova B."/>
        </authorList>
    </citation>
    <scope>NUCLEOTIDE SEQUENCE [LARGE SCALE GENOMIC DNA]</scope>
</reference>
<dbReference type="InterPro" id="IPR039340">
    <property type="entry name" value="Tfc4/TFIIIC-102/Sfc4"/>
</dbReference>
<gene>
    <name evidence="3" type="ORF">SAPINGB_P001683</name>
</gene>
<dbReference type="SUPFAM" id="SSF48452">
    <property type="entry name" value="TPR-like"/>
    <property type="match status" value="2"/>
</dbReference>
<feature type="compositionally biased region" description="Acidic residues" evidence="2">
    <location>
        <begin position="49"/>
        <end position="68"/>
    </location>
</feature>
<dbReference type="GeneID" id="43580504"/>
<feature type="region of interest" description="Disordered" evidence="2">
    <location>
        <begin position="1"/>
        <end position="188"/>
    </location>
</feature>
<evidence type="ECO:0000256" key="1">
    <source>
        <dbReference type="PROSITE-ProRule" id="PRU00339"/>
    </source>
</evidence>
<feature type="repeat" description="TPR" evidence="1">
    <location>
        <begin position="319"/>
        <end position="352"/>
    </location>
</feature>
<dbReference type="Pfam" id="PF13181">
    <property type="entry name" value="TPR_8"/>
    <property type="match status" value="3"/>
</dbReference>
<dbReference type="RefSeq" id="XP_031852295.1">
    <property type="nucleotide sequence ID" value="XM_031996404.1"/>
</dbReference>
<keyword evidence="4" id="KW-1185">Reference proteome</keyword>
<dbReference type="EMBL" id="CABVLU010000001">
    <property type="protein sequence ID" value="VVT47382.1"/>
    <property type="molecule type" value="Genomic_DNA"/>
</dbReference>
<keyword evidence="1" id="KW-0802">TPR repeat</keyword>
<evidence type="ECO:0000313" key="4">
    <source>
        <dbReference type="Proteomes" id="UP000398389"/>
    </source>
</evidence>
<feature type="region of interest" description="Disordered" evidence="2">
    <location>
        <begin position="775"/>
        <end position="808"/>
    </location>
</feature>
<feature type="compositionally biased region" description="Low complexity" evidence="2">
    <location>
        <begin position="648"/>
        <end position="665"/>
    </location>
</feature>
<feature type="compositionally biased region" description="Acidic residues" evidence="2">
    <location>
        <begin position="132"/>
        <end position="142"/>
    </location>
</feature>
<proteinExistence type="predicted"/>
<dbReference type="InterPro" id="IPR011990">
    <property type="entry name" value="TPR-like_helical_dom_sf"/>
</dbReference>